<dbReference type="RefSeq" id="XP_016761903.1">
    <property type="nucleotide sequence ID" value="XM_016908880.1"/>
</dbReference>
<dbReference type="Proteomes" id="UP000016931">
    <property type="component" value="Unassembled WGS sequence"/>
</dbReference>
<dbReference type="OrthoDB" id="5372708at2759"/>
<dbReference type="EMBL" id="KB456263">
    <property type="protein sequence ID" value="EMF13782.1"/>
    <property type="molecule type" value="Genomic_DNA"/>
</dbReference>
<keyword evidence="1" id="KW-0472">Membrane</keyword>
<accession>M3B1W1</accession>
<dbReference type="GeneID" id="27906017"/>
<keyword evidence="1" id="KW-0812">Transmembrane</keyword>
<feature type="non-terminal residue" evidence="2">
    <location>
        <position position="1"/>
    </location>
</feature>
<feature type="transmembrane region" description="Helical" evidence="1">
    <location>
        <begin position="12"/>
        <end position="30"/>
    </location>
</feature>
<reference evidence="2 3" key="1">
    <citation type="journal article" date="2012" name="PLoS Pathog.">
        <title>Diverse lifestyles and strategies of plant pathogenesis encoded in the genomes of eighteen Dothideomycetes fungi.</title>
        <authorList>
            <person name="Ohm R.A."/>
            <person name="Feau N."/>
            <person name="Henrissat B."/>
            <person name="Schoch C.L."/>
            <person name="Horwitz B.A."/>
            <person name="Barry K.W."/>
            <person name="Condon B.J."/>
            <person name="Copeland A.C."/>
            <person name="Dhillon B."/>
            <person name="Glaser F."/>
            <person name="Hesse C.N."/>
            <person name="Kosti I."/>
            <person name="LaButti K."/>
            <person name="Lindquist E.A."/>
            <person name="Lucas S."/>
            <person name="Salamov A.A."/>
            <person name="Bradshaw R.E."/>
            <person name="Ciuffetti L."/>
            <person name="Hamelin R.C."/>
            <person name="Kema G.H.J."/>
            <person name="Lawrence C."/>
            <person name="Scott J.A."/>
            <person name="Spatafora J.W."/>
            <person name="Turgeon B.G."/>
            <person name="de Wit P.J.G.M."/>
            <person name="Zhong S."/>
            <person name="Goodwin S.B."/>
            <person name="Grigoriev I.V."/>
        </authorList>
    </citation>
    <scope>NUCLEOTIDE SEQUENCE [LARGE SCALE GENOMIC DNA]</scope>
    <source>
        <strain evidence="2 3">SO2202</strain>
    </source>
</reference>
<evidence type="ECO:0000256" key="1">
    <source>
        <dbReference type="SAM" id="Phobius"/>
    </source>
</evidence>
<evidence type="ECO:0000313" key="3">
    <source>
        <dbReference type="Proteomes" id="UP000016931"/>
    </source>
</evidence>
<protein>
    <submittedName>
        <fullName evidence="2">Uncharacterized protein</fullName>
    </submittedName>
</protein>
<organism evidence="2 3">
    <name type="scientific">Sphaerulina musiva (strain SO2202)</name>
    <name type="common">Poplar stem canker fungus</name>
    <name type="synonym">Septoria musiva</name>
    <dbReference type="NCBI Taxonomy" id="692275"/>
    <lineage>
        <taxon>Eukaryota</taxon>
        <taxon>Fungi</taxon>
        <taxon>Dikarya</taxon>
        <taxon>Ascomycota</taxon>
        <taxon>Pezizomycotina</taxon>
        <taxon>Dothideomycetes</taxon>
        <taxon>Dothideomycetidae</taxon>
        <taxon>Mycosphaerellales</taxon>
        <taxon>Mycosphaerellaceae</taxon>
        <taxon>Sphaerulina</taxon>
    </lineage>
</organism>
<dbReference type="AlphaFoldDB" id="M3B1W1"/>
<sequence length="62" mass="7142">INFTDNFGLYRNIYRALIGLYIINGVFTILERRRRTNIFPLTISPYSSNLEGVIDAISSFLV</sequence>
<gene>
    <name evidence="2" type="ORF">SEPMUDRAFT_42949</name>
</gene>
<keyword evidence="1" id="KW-1133">Transmembrane helix</keyword>
<evidence type="ECO:0000313" key="2">
    <source>
        <dbReference type="EMBL" id="EMF13782.1"/>
    </source>
</evidence>
<keyword evidence="3" id="KW-1185">Reference proteome</keyword>
<dbReference type="HOGENOM" id="CLU_183427_0_0_1"/>
<name>M3B1W1_SPHMS</name>
<proteinExistence type="predicted"/>